<dbReference type="InterPro" id="IPR050769">
    <property type="entry name" value="NAT_camello-type"/>
</dbReference>
<evidence type="ECO:0000259" key="2">
    <source>
        <dbReference type="PROSITE" id="PS51186"/>
    </source>
</evidence>
<reference evidence="3 4" key="1">
    <citation type="submission" date="2020-01" db="EMBL/GenBank/DDBJ databases">
        <title>Genomes of bacteria type strains.</title>
        <authorList>
            <person name="Chen J."/>
            <person name="Zhu S."/>
            <person name="Yang J."/>
        </authorList>
    </citation>
    <scope>NUCLEOTIDE SEQUENCE [LARGE SCALE GENOMIC DNA]</scope>
    <source>
        <strain evidence="3 4">LMG 22958</strain>
    </source>
</reference>
<evidence type="ECO:0000256" key="1">
    <source>
        <dbReference type="ARBA" id="ARBA00022679"/>
    </source>
</evidence>
<dbReference type="CDD" id="cd04301">
    <property type="entry name" value="NAT_SF"/>
    <property type="match status" value="1"/>
</dbReference>
<keyword evidence="1 3" id="KW-0808">Transferase</keyword>
<feature type="domain" description="N-acetyltransferase" evidence="2">
    <location>
        <begin position="3"/>
        <end position="196"/>
    </location>
</feature>
<protein>
    <submittedName>
        <fullName evidence="3">GNAT family N-acetyltransferase</fullName>
    </submittedName>
</protein>
<keyword evidence="4" id="KW-1185">Reference proteome</keyword>
<gene>
    <name evidence="3" type="ORF">GTW09_07350</name>
</gene>
<dbReference type="Proteomes" id="UP000478837">
    <property type="component" value="Unassembled WGS sequence"/>
</dbReference>
<comment type="caution">
    <text evidence="3">The sequence shown here is derived from an EMBL/GenBank/DDBJ whole genome shotgun (WGS) entry which is preliminary data.</text>
</comment>
<dbReference type="EMBL" id="JAAAWP010000003">
    <property type="protein sequence ID" value="NDW21330.1"/>
    <property type="molecule type" value="Genomic_DNA"/>
</dbReference>
<dbReference type="PROSITE" id="PS51186">
    <property type="entry name" value="GNAT"/>
    <property type="match status" value="1"/>
</dbReference>
<dbReference type="InterPro" id="IPR016181">
    <property type="entry name" value="Acyl_CoA_acyltransferase"/>
</dbReference>
<evidence type="ECO:0000313" key="4">
    <source>
        <dbReference type="Proteomes" id="UP000478837"/>
    </source>
</evidence>
<dbReference type="Gene3D" id="3.40.630.30">
    <property type="match status" value="1"/>
</dbReference>
<dbReference type="SUPFAM" id="SSF55729">
    <property type="entry name" value="Acyl-CoA N-acyltransferases (Nat)"/>
    <property type="match status" value="1"/>
</dbReference>
<dbReference type="InterPro" id="IPR000182">
    <property type="entry name" value="GNAT_dom"/>
</dbReference>
<dbReference type="AlphaFoldDB" id="A0A6L9MU94"/>
<dbReference type="RefSeq" id="WP_163111264.1">
    <property type="nucleotide sequence ID" value="NZ_JAAAWP010000003.1"/>
</dbReference>
<sequence>MEINIRPGVASDAAFAAPLILSAAESLLTAIFGHDKNKTAMGYLTHSWELGGGQYGFKNHWVAEKDNTVLGLVTAWHSKLGAAFDRATLDSITSYFTLDEAIQVVMRNQTVAVNLTPPGNTELMIGHLAVATEGQRQGVGRKLVQTMFEQAKVLKKRHLVLDVEVSNIAAIRFYQSQGFIEDSVNKGFIRFSREAL</sequence>
<dbReference type="PANTHER" id="PTHR13947:SF37">
    <property type="entry name" value="LD18367P"/>
    <property type="match status" value="1"/>
</dbReference>
<organism evidence="3 4">
    <name type="scientific">Alteromonas hispanica</name>
    <dbReference type="NCBI Taxonomy" id="315421"/>
    <lineage>
        <taxon>Bacteria</taxon>
        <taxon>Pseudomonadati</taxon>
        <taxon>Pseudomonadota</taxon>
        <taxon>Gammaproteobacteria</taxon>
        <taxon>Alteromonadales</taxon>
        <taxon>Alteromonadaceae</taxon>
        <taxon>Alteromonas/Salinimonas group</taxon>
        <taxon>Alteromonas</taxon>
    </lineage>
</organism>
<dbReference type="GO" id="GO:0008080">
    <property type="term" value="F:N-acetyltransferase activity"/>
    <property type="evidence" value="ECO:0007669"/>
    <property type="project" value="InterPro"/>
</dbReference>
<name>A0A6L9MU94_9ALTE</name>
<proteinExistence type="predicted"/>
<dbReference type="Pfam" id="PF00583">
    <property type="entry name" value="Acetyltransf_1"/>
    <property type="match status" value="1"/>
</dbReference>
<accession>A0A6L9MU94</accession>
<evidence type="ECO:0000313" key="3">
    <source>
        <dbReference type="EMBL" id="NDW21330.1"/>
    </source>
</evidence>
<dbReference type="PANTHER" id="PTHR13947">
    <property type="entry name" value="GNAT FAMILY N-ACETYLTRANSFERASE"/>
    <property type="match status" value="1"/>
</dbReference>